<dbReference type="GO" id="GO:0072659">
    <property type="term" value="P:protein localization to plasma membrane"/>
    <property type="evidence" value="ECO:0007669"/>
    <property type="project" value="TreeGrafter"/>
</dbReference>
<keyword evidence="9" id="KW-1185">Reference proteome</keyword>
<dbReference type="PANTHER" id="PTHR31220">
    <property type="entry name" value="HYCCIN RELATED"/>
    <property type="match status" value="1"/>
</dbReference>
<dbReference type="PANTHER" id="PTHR31220:SF1">
    <property type="entry name" value="GH21176P"/>
    <property type="match status" value="1"/>
</dbReference>
<protein>
    <submittedName>
        <fullName evidence="8">Uncharacterized protein</fullName>
    </submittedName>
</protein>
<evidence type="ECO:0000256" key="3">
    <source>
        <dbReference type="ARBA" id="ARBA00022475"/>
    </source>
</evidence>
<evidence type="ECO:0000256" key="5">
    <source>
        <dbReference type="ARBA" id="ARBA00023136"/>
    </source>
</evidence>
<keyword evidence="3" id="KW-1003">Cell membrane</keyword>
<dbReference type="AlphaFoldDB" id="A0AAE0YGF6"/>
<dbReference type="Pfam" id="PF09790">
    <property type="entry name" value="Hyccin"/>
    <property type="match status" value="1"/>
</dbReference>
<dbReference type="GO" id="GO:0046854">
    <property type="term" value="P:phosphatidylinositol phosphate biosynthetic process"/>
    <property type="evidence" value="ECO:0007669"/>
    <property type="project" value="TreeGrafter"/>
</dbReference>
<dbReference type="Proteomes" id="UP001283361">
    <property type="component" value="Unassembled WGS sequence"/>
</dbReference>
<name>A0AAE0YGF6_9GAST</name>
<dbReference type="GO" id="GO:0005829">
    <property type="term" value="C:cytosol"/>
    <property type="evidence" value="ECO:0007669"/>
    <property type="project" value="UniProtKB-SubCell"/>
</dbReference>
<reference evidence="8" key="1">
    <citation type="journal article" date="2023" name="G3 (Bethesda)">
        <title>A reference genome for the long-term kleptoplast-retaining sea slug Elysia crispata morphotype clarki.</title>
        <authorList>
            <person name="Eastman K.E."/>
            <person name="Pendleton A.L."/>
            <person name="Shaikh M.A."/>
            <person name="Suttiyut T."/>
            <person name="Ogas R."/>
            <person name="Tomko P."/>
            <person name="Gavelis G."/>
            <person name="Widhalm J.R."/>
            <person name="Wisecaver J.H."/>
        </authorList>
    </citation>
    <scope>NUCLEOTIDE SEQUENCE</scope>
    <source>
        <strain evidence="8">ECLA1</strain>
    </source>
</reference>
<organism evidence="8 9">
    <name type="scientific">Elysia crispata</name>
    <name type="common">lettuce slug</name>
    <dbReference type="NCBI Taxonomy" id="231223"/>
    <lineage>
        <taxon>Eukaryota</taxon>
        <taxon>Metazoa</taxon>
        <taxon>Spiralia</taxon>
        <taxon>Lophotrochozoa</taxon>
        <taxon>Mollusca</taxon>
        <taxon>Gastropoda</taxon>
        <taxon>Heterobranchia</taxon>
        <taxon>Euthyneura</taxon>
        <taxon>Panpulmonata</taxon>
        <taxon>Sacoglossa</taxon>
        <taxon>Placobranchoidea</taxon>
        <taxon>Plakobranchidae</taxon>
        <taxon>Elysia</taxon>
    </lineage>
</organism>
<keyword evidence="7" id="KW-1133">Transmembrane helix</keyword>
<evidence type="ECO:0000256" key="2">
    <source>
        <dbReference type="ARBA" id="ARBA00004514"/>
    </source>
</evidence>
<dbReference type="EMBL" id="JAWDGP010006241">
    <property type="protein sequence ID" value="KAK3744908.1"/>
    <property type="molecule type" value="Genomic_DNA"/>
</dbReference>
<gene>
    <name evidence="8" type="ORF">RRG08_058088</name>
</gene>
<comment type="similarity">
    <text evidence="6">Belongs to the Hyccin family.</text>
</comment>
<proteinExistence type="inferred from homology"/>
<accession>A0AAE0YGF6</accession>
<dbReference type="InterPro" id="IPR018619">
    <property type="entry name" value="Hyccin"/>
</dbReference>
<dbReference type="GO" id="GO:0005886">
    <property type="term" value="C:plasma membrane"/>
    <property type="evidence" value="ECO:0007669"/>
    <property type="project" value="UniProtKB-SubCell"/>
</dbReference>
<comment type="subcellular location">
    <subcellularLocation>
        <location evidence="1">Cell membrane</location>
    </subcellularLocation>
    <subcellularLocation>
        <location evidence="2">Cytoplasm</location>
        <location evidence="2">Cytosol</location>
    </subcellularLocation>
</comment>
<evidence type="ECO:0000256" key="4">
    <source>
        <dbReference type="ARBA" id="ARBA00022490"/>
    </source>
</evidence>
<keyword evidence="7" id="KW-0812">Transmembrane</keyword>
<keyword evidence="4" id="KW-0963">Cytoplasm</keyword>
<comment type="caution">
    <text evidence="8">The sequence shown here is derived from an EMBL/GenBank/DDBJ whole genome shotgun (WGS) entry which is preliminary data.</text>
</comment>
<evidence type="ECO:0000256" key="7">
    <source>
        <dbReference type="SAM" id="Phobius"/>
    </source>
</evidence>
<sequence>MLQKEVKEWLAEYKGLSPTEVHSFACSVVVNEDLLISLYDLFETPPYYVQELDPVCHQLYEFYRSKERKLVLFALQFVPVLAWLYLRCLSFHDNKV</sequence>
<feature type="transmembrane region" description="Helical" evidence="7">
    <location>
        <begin position="70"/>
        <end position="86"/>
    </location>
</feature>
<evidence type="ECO:0000256" key="1">
    <source>
        <dbReference type="ARBA" id="ARBA00004236"/>
    </source>
</evidence>
<evidence type="ECO:0000313" key="9">
    <source>
        <dbReference type="Proteomes" id="UP001283361"/>
    </source>
</evidence>
<evidence type="ECO:0000256" key="6">
    <source>
        <dbReference type="ARBA" id="ARBA00034482"/>
    </source>
</evidence>
<keyword evidence="5 7" id="KW-0472">Membrane</keyword>
<evidence type="ECO:0000313" key="8">
    <source>
        <dbReference type="EMBL" id="KAK3744908.1"/>
    </source>
</evidence>